<keyword evidence="1" id="KW-0805">Transcription regulation</keyword>
<dbReference type="InterPro" id="IPR050679">
    <property type="entry name" value="Bact_HTH_transcr_reg"/>
</dbReference>
<dbReference type="GO" id="GO:0045892">
    <property type="term" value="P:negative regulation of DNA-templated transcription"/>
    <property type="evidence" value="ECO:0007669"/>
    <property type="project" value="TreeGrafter"/>
</dbReference>
<dbReference type="RefSeq" id="WP_203907308.1">
    <property type="nucleotide sequence ID" value="NZ_BONY01000007.1"/>
</dbReference>
<keyword evidence="3" id="KW-0804">Transcription</keyword>
<dbReference type="SMART" id="SM00345">
    <property type="entry name" value="HTH_GNTR"/>
    <property type="match status" value="1"/>
</dbReference>
<dbReference type="PROSITE" id="PS50949">
    <property type="entry name" value="HTH_GNTR"/>
    <property type="match status" value="1"/>
</dbReference>
<dbReference type="Proteomes" id="UP000612899">
    <property type="component" value="Unassembled WGS sequence"/>
</dbReference>
<evidence type="ECO:0000256" key="3">
    <source>
        <dbReference type="ARBA" id="ARBA00023163"/>
    </source>
</evidence>
<dbReference type="PANTHER" id="PTHR44846:SF1">
    <property type="entry name" value="MANNOSYL-D-GLYCERATE TRANSPORT_METABOLISM SYSTEM REPRESSOR MNGR-RELATED"/>
    <property type="match status" value="1"/>
</dbReference>
<evidence type="ECO:0000256" key="1">
    <source>
        <dbReference type="ARBA" id="ARBA00023015"/>
    </source>
</evidence>
<evidence type="ECO:0000313" key="6">
    <source>
        <dbReference type="EMBL" id="GIH03396.1"/>
    </source>
</evidence>
<accession>A0A8J3Q4U1</accession>
<dbReference type="InterPro" id="IPR036390">
    <property type="entry name" value="WH_DNA-bd_sf"/>
</dbReference>
<keyword evidence="2" id="KW-0238">DNA-binding</keyword>
<dbReference type="InterPro" id="IPR036388">
    <property type="entry name" value="WH-like_DNA-bd_sf"/>
</dbReference>
<name>A0A8J3Q4U1_9ACTN</name>
<dbReference type="Pfam" id="PF00392">
    <property type="entry name" value="GntR"/>
    <property type="match status" value="1"/>
</dbReference>
<dbReference type="GO" id="GO:0003700">
    <property type="term" value="F:DNA-binding transcription factor activity"/>
    <property type="evidence" value="ECO:0007669"/>
    <property type="project" value="InterPro"/>
</dbReference>
<sequence length="153" mass="16920">MTEISGQPAYQQIAHDLRRKIAEGIYEVGEAIPATNQLMTMYHGSITVVRAAIKELQAEGVLIGQPGKGVYVQRKPSDDELARKSDSHARLAELEEEVRRLAQALSSDTSDLTDIRRQIGVMQSQIMELYGRMGMPYSHDAPIPARSKKAKSA</sequence>
<dbReference type="AlphaFoldDB" id="A0A8J3Q4U1"/>
<dbReference type="EMBL" id="BONY01000007">
    <property type="protein sequence ID" value="GIH03396.1"/>
    <property type="molecule type" value="Genomic_DNA"/>
</dbReference>
<evidence type="ECO:0000259" key="5">
    <source>
        <dbReference type="PROSITE" id="PS50949"/>
    </source>
</evidence>
<gene>
    <name evidence="6" type="ORF">Rhe02_14630</name>
</gene>
<dbReference type="SUPFAM" id="SSF46785">
    <property type="entry name" value="Winged helix' DNA-binding domain"/>
    <property type="match status" value="1"/>
</dbReference>
<dbReference type="PANTHER" id="PTHR44846">
    <property type="entry name" value="MANNOSYL-D-GLYCERATE TRANSPORT/METABOLISM SYSTEM REPRESSOR MNGR-RELATED"/>
    <property type="match status" value="1"/>
</dbReference>
<feature type="domain" description="HTH gntR-type" evidence="5">
    <location>
        <begin position="7"/>
        <end position="75"/>
    </location>
</feature>
<evidence type="ECO:0000313" key="7">
    <source>
        <dbReference type="Proteomes" id="UP000612899"/>
    </source>
</evidence>
<evidence type="ECO:0000256" key="2">
    <source>
        <dbReference type="ARBA" id="ARBA00023125"/>
    </source>
</evidence>
<dbReference type="GO" id="GO:0003677">
    <property type="term" value="F:DNA binding"/>
    <property type="evidence" value="ECO:0007669"/>
    <property type="project" value="UniProtKB-KW"/>
</dbReference>
<dbReference type="CDD" id="cd07377">
    <property type="entry name" value="WHTH_GntR"/>
    <property type="match status" value="1"/>
</dbReference>
<proteinExistence type="predicted"/>
<comment type="caution">
    <text evidence="6">The sequence shown here is derived from an EMBL/GenBank/DDBJ whole genome shotgun (WGS) entry which is preliminary data.</text>
</comment>
<dbReference type="InterPro" id="IPR000524">
    <property type="entry name" value="Tscrpt_reg_HTH_GntR"/>
</dbReference>
<organism evidence="6 7">
    <name type="scientific">Rhizocola hellebori</name>
    <dbReference type="NCBI Taxonomy" id="1392758"/>
    <lineage>
        <taxon>Bacteria</taxon>
        <taxon>Bacillati</taxon>
        <taxon>Actinomycetota</taxon>
        <taxon>Actinomycetes</taxon>
        <taxon>Micromonosporales</taxon>
        <taxon>Micromonosporaceae</taxon>
        <taxon>Rhizocola</taxon>
    </lineage>
</organism>
<dbReference type="Gene3D" id="1.10.10.10">
    <property type="entry name" value="Winged helix-like DNA-binding domain superfamily/Winged helix DNA-binding domain"/>
    <property type="match status" value="1"/>
</dbReference>
<reference evidence="6" key="1">
    <citation type="submission" date="2021-01" db="EMBL/GenBank/DDBJ databases">
        <title>Whole genome shotgun sequence of Rhizocola hellebori NBRC 109834.</title>
        <authorList>
            <person name="Komaki H."/>
            <person name="Tamura T."/>
        </authorList>
    </citation>
    <scope>NUCLEOTIDE SEQUENCE</scope>
    <source>
        <strain evidence="6">NBRC 109834</strain>
    </source>
</reference>
<protein>
    <recommendedName>
        <fullName evidence="5">HTH gntR-type domain-containing protein</fullName>
    </recommendedName>
</protein>
<feature type="coiled-coil region" evidence="4">
    <location>
        <begin position="84"/>
        <end position="111"/>
    </location>
</feature>
<keyword evidence="7" id="KW-1185">Reference proteome</keyword>
<keyword evidence="4" id="KW-0175">Coiled coil</keyword>
<evidence type="ECO:0000256" key="4">
    <source>
        <dbReference type="SAM" id="Coils"/>
    </source>
</evidence>